<dbReference type="Proteomes" id="UP001519292">
    <property type="component" value="Unassembled WGS sequence"/>
</dbReference>
<keyword evidence="4" id="KW-1185">Reference proteome</keyword>
<comment type="caution">
    <text evidence="3">The sequence shown here is derived from an EMBL/GenBank/DDBJ whole genome shotgun (WGS) entry which is preliminary data.</text>
</comment>
<keyword evidence="2" id="KW-0732">Signal</keyword>
<dbReference type="RefSeq" id="WP_209686874.1">
    <property type="nucleotide sequence ID" value="NZ_JAGGLU010000006.1"/>
</dbReference>
<organism evidence="3 4">
    <name type="scientific">Lactobacillus colini</name>
    <dbReference type="NCBI Taxonomy" id="1819254"/>
    <lineage>
        <taxon>Bacteria</taxon>
        <taxon>Bacillati</taxon>
        <taxon>Bacillota</taxon>
        <taxon>Bacilli</taxon>
        <taxon>Lactobacillales</taxon>
        <taxon>Lactobacillaceae</taxon>
        <taxon>Lactobacillus</taxon>
    </lineage>
</organism>
<feature type="chain" id="PRO_5045953394" evidence="2">
    <location>
        <begin position="28"/>
        <end position="214"/>
    </location>
</feature>
<feature type="signal peptide" evidence="2">
    <location>
        <begin position="1"/>
        <end position="27"/>
    </location>
</feature>
<feature type="coiled-coil region" evidence="1">
    <location>
        <begin position="62"/>
        <end position="107"/>
    </location>
</feature>
<dbReference type="EMBL" id="JAGGLU010000006">
    <property type="protein sequence ID" value="MBP2058131.1"/>
    <property type="molecule type" value="Genomic_DNA"/>
</dbReference>
<evidence type="ECO:0000313" key="4">
    <source>
        <dbReference type="Proteomes" id="UP001519292"/>
    </source>
</evidence>
<accession>A0ABS4MEM1</accession>
<evidence type="ECO:0000313" key="3">
    <source>
        <dbReference type="EMBL" id="MBP2058131.1"/>
    </source>
</evidence>
<proteinExistence type="predicted"/>
<evidence type="ECO:0000256" key="2">
    <source>
        <dbReference type="SAM" id="SignalP"/>
    </source>
</evidence>
<evidence type="ECO:0000256" key="1">
    <source>
        <dbReference type="SAM" id="Coils"/>
    </source>
</evidence>
<sequence>MDTRKIALSAATTSLLTISLATAPARAQTINHNDISNSLVKDTIKPRLMEQAFQTKQNQISKEKKLQEVKAEQKRMDAMEKAKLAARKKANAKIAQAKRELKNRLASSQAPRIRKLSNNTQPATTVNKGQFKLSFYDPAAMGSNMGYGGVAANLSVFPRGTKLKITLSDGTVWHRVVNDTGSFAQNNPRQLDVAMPNSQVPSAGILYATVEVEQ</sequence>
<protein>
    <submittedName>
        <fullName evidence="3">3D (Asp-Asp-Asp) domain-containing protein</fullName>
    </submittedName>
</protein>
<gene>
    <name evidence="3" type="ORF">J2Z60_001308</name>
</gene>
<name>A0ABS4MEM1_9LACO</name>
<keyword evidence="1" id="KW-0175">Coiled coil</keyword>
<reference evidence="3 4" key="1">
    <citation type="submission" date="2021-03" db="EMBL/GenBank/DDBJ databases">
        <title>Genomic Encyclopedia of Type Strains, Phase IV (KMG-IV): sequencing the most valuable type-strain genomes for metagenomic binning, comparative biology and taxonomic classification.</title>
        <authorList>
            <person name="Goeker M."/>
        </authorList>
    </citation>
    <scope>NUCLEOTIDE SEQUENCE [LARGE SCALE GENOMIC DNA]</scope>
    <source>
        <strain evidence="3 4">DSM 101872</strain>
    </source>
</reference>